<dbReference type="AlphaFoldDB" id="A0A1D9PUQ0"/>
<dbReference type="InterPro" id="IPR016166">
    <property type="entry name" value="FAD-bd_PCMH"/>
</dbReference>
<dbReference type="GO" id="GO:0071949">
    <property type="term" value="F:FAD binding"/>
    <property type="evidence" value="ECO:0007669"/>
    <property type="project" value="InterPro"/>
</dbReference>
<feature type="compositionally biased region" description="Basic residues" evidence="1">
    <location>
        <begin position="933"/>
        <end position="942"/>
    </location>
</feature>
<name>A0A1D9PUQ0_SCLS1</name>
<evidence type="ECO:0000313" key="4">
    <source>
        <dbReference type="Proteomes" id="UP000177798"/>
    </source>
</evidence>
<feature type="domain" description="FAD-binding PCMH-type" evidence="2">
    <location>
        <begin position="253"/>
        <end position="465"/>
    </location>
</feature>
<evidence type="ECO:0000313" key="3">
    <source>
        <dbReference type="EMBL" id="APA06455.1"/>
    </source>
</evidence>
<dbReference type="InterPro" id="IPR016169">
    <property type="entry name" value="FAD-bd_PCMH_sub2"/>
</dbReference>
<feature type="region of interest" description="Disordered" evidence="1">
    <location>
        <begin position="894"/>
        <end position="942"/>
    </location>
</feature>
<dbReference type="OrthoDB" id="610608at2759"/>
<organism evidence="3 4">
    <name type="scientific">Sclerotinia sclerotiorum (strain ATCC 18683 / 1980 / Ss-1)</name>
    <name type="common">White mold</name>
    <name type="synonym">Whetzelinia sclerotiorum</name>
    <dbReference type="NCBI Taxonomy" id="665079"/>
    <lineage>
        <taxon>Eukaryota</taxon>
        <taxon>Fungi</taxon>
        <taxon>Dikarya</taxon>
        <taxon>Ascomycota</taxon>
        <taxon>Pezizomycotina</taxon>
        <taxon>Leotiomycetes</taxon>
        <taxon>Helotiales</taxon>
        <taxon>Sclerotiniaceae</taxon>
        <taxon>Sclerotinia</taxon>
    </lineage>
</organism>
<dbReference type="InterPro" id="IPR018247">
    <property type="entry name" value="EF_Hand_1_Ca_BS"/>
</dbReference>
<accession>A0A1D9PUQ0</accession>
<dbReference type="Proteomes" id="UP000177798">
    <property type="component" value="Chromosome 2"/>
</dbReference>
<sequence>MVSHHFESLPAPPVENLSTEYILQEIIDHIGKLADDVPHVRFNLFRKQLWDIRNRNVDPKTHLRGLLRVLEHTHTFKHAFEELEPNLQAQIRAFMDDVEDVKEEEIMGMGNVKGDFHIPPSPAVKHHFKEMVKETLREKAHEERIRLVRSKVMKKIQEAKEELEREIVEEAGGHIEMIQKVEDHVGEFWGKHRGHGHLGALLKNHDASSLPSKLDSYPMFGTGTSPHIWEDEKGSRIMEVHRNAPFHNWGNSVKNTPLYTFVPTTVLGLSNLVKWAKVEGYRVRCSGYRHSWSNTFSQDKQVLVSMLNLESVEKIPDVMSITKEKGDVDLNGDGVVDVNELKTIELEPHIEGLSLTPEEEGKMLCRVGAAVTNEQFRRWAVGHGKWALPVDVILVEVTAGGVNGPICHGAGRRHQTVSDYVRAIEYIDANGIHRTITKPSHLRAAAGCFGLLGIVTHITLLLSPMTYAILRPSKPDIALAIPPLSLTDIPIALRKSWTPAQYAEALRDFEDKANNDYYSEWFWFTRSQQAWVNSWNDTSDAEGVVEYPSPFDTFVQWVQGWVGSVLTGSEVFGLLPGRWQACILSTFGMVALPPFEFNDFEQKKTVEYKTALPNGLHFRRGIQNMRVRDLEFQIPIPCLPNATPDYTIVRRAWWDIIQLCYRDSETPMRLTLELRIMGDSNLIMAPQKGNRWGTASIEILTIPDAVKDEEWAPFCQEVVDLWGRYRGCMEVGREEVDLDIRPHWAKEWENVFIRGRRAREYLREVAYKEEIWEFRGVLGEIGREQGWGLEDLKGRFSNELWDYLVFWGVEGNGEVVRVNEEKIQGAPVVEGKVGEERPRTIEGMIGKAIEERSKGPKIIEGNLRKSSEEKPKEPKVIQDKVEVKLDEVKVIEAEANGIQPHATNESTSTNTSTSTTPSTSIPAKVPHGSAAHKVFRFNRKRV</sequence>
<dbReference type="VEuPathDB" id="FungiDB:sscle_02g012250"/>
<dbReference type="PROSITE" id="PS51387">
    <property type="entry name" value="FAD_PCMH"/>
    <property type="match status" value="1"/>
</dbReference>
<dbReference type="InterPro" id="IPR016167">
    <property type="entry name" value="FAD-bd_PCMH_sub1"/>
</dbReference>
<dbReference type="InterPro" id="IPR010031">
    <property type="entry name" value="FAD_lactone_oxidase-like"/>
</dbReference>
<feature type="compositionally biased region" description="Basic and acidic residues" evidence="1">
    <location>
        <begin position="862"/>
        <end position="875"/>
    </location>
</feature>
<dbReference type="InterPro" id="IPR036318">
    <property type="entry name" value="FAD-bd_PCMH-like_sf"/>
</dbReference>
<dbReference type="EMBL" id="CP017815">
    <property type="protein sequence ID" value="APA06455.1"/>
    <property type="molecule type" value="Genomic_DNA"/>
</dbReference>
<dbReference type="SUPFAM" id="SSF56176">
    <property type="entry name" value="FAD-binding/transporter-associated domain-like"/>
    <property type="match status" value="1"/>
</dbReference>
<proteinExistence type="predicted"/>
<evidence type="ECO:0000256" key="1">
    <source>
        <dbReference type="SAM" id="MobiDB-lite"/>
    </source>
</evidence>
<gene>
    <name evidence="3" type="ORF">sscle_02g012250</name>
</gene>
<dbReference type="PANTHER" id="PTHR43762:SF1">
    <property type="entry name" value="D-ARABINONO-1,4-LACTONE OXIDASE"/>
    <property type="match status" value="1"/>
</dbReference>
<dbReference type="KEGG" id="ssl:SS1G_12867"/>
<protein>
    <recommendedName>
        <fullName evidence="2">FAD-binding PCMH-type domain-containing protein</fullName>
    </recommendedName>
</protein>
<dbReference type="PROSITE" id="PS00018">
    <property type="entry name" value="EF_HAND_1"/>
    <property type="match status" value="1"/>
</dbReference>
<evidence type="ECO:0000259" key="2">
    <source>
        <dbReference type="PROSITE" id="PS51387"/>
    </source>
</evidence>
<feature type="region of interest" description="Disordered" evidence="1">
    <location>
        <begin position="856"/>
        <end position="875"/>
    </location>
</feature>
<dbReference type="RefSeq" id="XP_001586289.1">
    <property type="nucleotide sequence ID" value="XM_001586239.1"/>
</dbReference>
<reference evidence="4" key="1">
    <citation type="journal article" date="2017" name="Genome Biol. Evol.">
        <title>The complete genome sequence of the phytopathogenic fungus Sclerotinia sclerotiorum reveals insights into the genome architecture of broad host range pathogens.</title>
        <authorList>
            <person name="Derbyshire M."/>
            <person name="Denton-Giles M."/>
            <person name="Hegedus D."/>
            <person name="Seifbarghy S."/>
            <person name="Rollins J."/>
            <person name="van Kan J."/>
            <person name="Seidl M.F."/>
            <person name="Faino L."/>
            <person name="Mbengue M."/>
            <person name="Navaud O."/>
            <person name="Raffaele S."/>
            <person name="Hammond-Kosack K."/>
            <person name="Heard S."/>
            <person name="Oliver R."/>
        </authorList>
    </citation>
    <scope>NUCLEOTIDE SEQUENCE [LARGE SCALE GENOMIC DNA]</scope>
    <source>
        <strain evidence="4">ATCC 18683 / 1980 / Ss-1</strain>
    </source>
</reference>
<dbReference type="PANTHER" id="PTHR43762">
    <property type="entry name" value="L-GULONOLACTONE OXIDASE"/>
    <property type="match status" value="1"/>
</dbReference>
<dbReference type="Gene3D" id="3.30.43.10">
    <property type="entry name" value="Uridine Diphospho-n-acetylenolpyruvylglucosamine Reductase, domain 2"/>
    <property type="match status" value="1"/>
</dbReference>
<feature type="compositionally biased region" description="Low complexity" evidence="1">
    <location>
        <begin position="903"/>
        <end position="920"/>
    </location>
</feature>
<dbReference type="Gene3D" id="3.30.465.10">
    <property type="match status" value="1"/>
</dbReference>
<dbReference type="GO" id="GO:0016899">
    <property type="term" value="F:oxidoreductase activity, acting on the CH-OH group of donors, oxygen as acceptor"/>
    <property type="evidence" value="ECO:0007669"/>
    <property type="project" value="InterPro"/>
</dbReference>